<protein>
    <submittedName>
        <fullName evidence="7">Galactosyldiacylglycerol synthase</fullName>
    </submittedName>
</protein>
<proteinExistence type="inferred from homology"/>
<comment type="similarity">
    <text evidence="2">Belongs to the glycosyltransferase 28 family.</text>
</comment>
<feature type="domain" description="Glycosyl transferase family 28 C-terminal" evidence="5">
    <location>
        <begin position="205"/>
        <end position="347"/>
    </location>
</feature>
<keyword evidence="4" id="KW-0808">Transferase</keyword>
<evidence type="ECO:0000256" key="2">
    <source>
        <dbReference type="ARBA" id="ARBA00006962"/>
    </source>
</evidence>
<gene>
    <name evidence="7" type="ORF">KDAU_17840</name>
</gene>
<keyword evidence="3" id="KW-0328">Glycosyltransferase</keyword>
<name>A0A401ZC71_9CHLR</name>
<reference evidence="8" key="1">
    <citation type="submission" date="2018-12" db="EMBL/GenBank/DDBJ databases">
        <title>Tengunoibacter tsumagoiensis gen. nov., sp. nov., Dictyobacter kobayashii sp. nov., D. alpinus sp. nov., and D. joshuensis sp. nov. and description of Dictyobacteraceae fam. nov. within the order Ktedonobacterales isolated from Tengu-no-mugimeshi.</title>
        <authorList>
            <person name="Wang C.M."/>
            <person name="Zheng Y."/>
            <person name="Sakai Y."/>
            <person name="Toyoda A."/>
            <person name="Minakuchi Y."/>
            <person name="Abe K."/>
            <person name="Yokota A."/>
            <person name="Yabe S."/>
        </authorList>
    </citation>
    <scope>NUCLEOTIDE SEQUENCE [LARGE SCALE GENOMIC DNA]</scope>
    <source>
        <strain evidence="8">S-27</strain>
    </source>
</reference>
<comment type="caution">
    <text evidence="7">The sequence shown here is derived from an EMBL/GenBank/DDBJ whole genome shotgun (WGS) entry which is preliminary data.</text>
</comment>
<dbReference type="OrthoDB" id="9815663at2"/>
<organism evidence="7 8">
    <name type="scientific">Dictyobacter aurantiacus</name>
    <dbReference type="NCBI Taxonomy" id="1936993"/>
    <lineage>
        <taxon>Bacteria</taxon>
        <taxon>Bacillati</taxon>
        <taxon>Chloroflexota</taxon>
        <taxon>Ktedonobacteria</taxon>
        <taxon>Ktedonobacterales</taxon>
        <taxon>Dictyobacteraceae</taxon>
        <taxon>Dictyobacter</taxon>
    </lineage>
</organism>
<evidence type="ECO:0000313" key="8">
    <source>
        <dbReference type="Proteomes" id="UP000287224"/>
    </source>
</evidence>
<dbReference type="AlphaFoldDB" id="A0A401ZC71"/>
<evidence type="ECO:0000256" key="1">
    <source>
        <dbReference type="ARBA" id="ARBA00004370"/>
    </source>
</evidence>
<dbReference type="InterPro" id="IPR050519">
    <property type="entry name" value="Glycosyltransf_28_UgtP"/>
</dbReference>
<feature type="domain" description="Diacylglycerol glucosyltransferase N-terminal" evidence="6">
    <location>
        <begin position="15"/>
        <end position="175"/>
    </location>
</feature>
<evidence type="ECO:0000256" key="3">
    <source>
        <dbReference type="ARBA" id="ARBA00022676"/>
    </source>
</evidence>
<dbReference type="Proteomes" id="UP000287224">
    <property type="component" value="Unassembled WGS sequence"/>
</dbReference>
<dbReference type="PANTHER" id="PTHR43025">
    <property type="entry name" value="MONOGALACTOSYLDIACYLGLYCEROL SYNTHASE"/>
    <property type="match status" value="1"/>
</dbReference>
<keyword evidence="8" id="KW-1185">Reference proteome</keyword>
<comment type="subcellular location">
    <subcellularLocation>
        <location evidence="1">Membrane</location>
    </subcellularLocation>
</comment>
<dbReference type="Pfam" id="PF04101">
    <property type="entry name" value="Glyco_tran_28_C"/>
    <property type="match status" value="1"/>
</dbReference>
<dbReference type="GO" id="GO:0009247">
    <property type="term" value="P:glycolipid biosynthetic process"/>
    <property type="evidence" value="ECO:0007669"/>
    <property type="project" value="InterPro"/>
</dbReference>
<accession>A0A401ZC71</accession>
<dbReference type="GO" id="GO:0016020">
    <property type="term" value="C:membrane"/>
    <property type="evidence" value="ECO:0007669"/>
    <property type="project" value="UniProtKB-SubCell"/>
</dbReference>
<evidence type="ECO:0000313" key="7">
    <source>
        <dbReference type="EMBL" id="GCE04455.1"/>
    </source>
</evidence>
<dbReference type="SUPFAM" id="SSF53756">
    <property type="entry name" value="UDP-Glycosyltransferase/glycogen phosphorylase"/>
    <property type="match status" value="1"/>
</dbReference>
<dbReference type="PANTHER" id="PTHR43025:SF3">
    <property type="entry name" value="MONOGALACTOSYLDIACYLGLYCEROL SYNTHASE 1, CHLOROPLASTIC"/>
    <property type="match status" value="1"/>
</dbReference>
<sequence>MRTILILTSKTGGGHVSLAESLRDQLQASEENVQIEILDPQSSIINWHYRLVSRYALWLWSAEFRLMDTPLRAHIAHSIFTPMVARALRTAIQRLQPSLIITTYPFLTQEVVQVLKSLKAPIPFVMLFTDPKALHASWLTEKRASAVMAPTQETYQRALEAGFAPDRLHQVGWPVRAQFIRMAQAAEESRIRVLQQMELNPDQFTIFLQGGGEGSARFGQAVEQLLDTDERLQIILATGTNQALRARFQQVKNVYPLPFTKDIATYMAAADAIMGKAGPNMLFEAVTLGKPFIATTYIPGQEEANLEFIQQHQLGWVALTLEEQCMLLKKLIEQRDVLQKMEQTVAAYQQWNNAQTARIVPLLHQTRP</sequence>
<evidence type="ECO:0000259" key="5">
    <source>
        <dbReference type="Pfam" id="PF04101"/>
    </source>
</evidence>
<dbReference type="RefSeq" id="WP_126595608.1">
    <property type="nucleotide sequence ID" value="NZ_BIFQ01000001.1"/>
</dbReference>
<evidence type="ECO:0000259" key="6">
    <source>
        <dbReference type="Pfam" id="PF06925"/>
    </source>
</evidence>
<dbReference type="Gene3D" id="3.40.50.2000">
    <property type="entry name" value="Glycogen Phosphorylase B"/>
    <property type="match status" value="2"/>
</dbReference>
<dbReference type="Pfam" id="PF06925">
    <property type="entry name" value="MGDG_synth"/>
    <property type="match status" value="1"/>
</dbReference>
<evidence type="ECO:0000256" key="4">
    <source>
        <dbReference type="ARBA" id="ARBA00022679"/>
    </source>
</evidence>
<dbReference type="InterPro" id="IPR009695">
    <property type="entry name" value="Diacylglyc_glucosyltr_N"/>
</dbReference>
<dbReference type="EMBL" id="BIFQ01000001">
    <property type="protein sequence ID" value="GCE04455.1"/>
    <property type="molecule type" value="Genomic_DNA"/>
</dbReference>
<dbReference type="GO" id="GO:0016758">
    <property type="term" value="F:hexosyltransferase activity"/>
    <property type="evidence" value="ECO:0007669"/>
    <property type="project" value="InterPro"/>
</dbReference>
<dbReference type="InterPro" id="IPR007235">
    <property type="entry name" value="Glyco_trans_28_C"/>
</dbReference>